<feature type="region of interest" description="Disordered" evidence="11">
    <location>
        <begin position="876"/>
        <end position="895"/>
    </location>
</feature>
<dbReference type="Pfam" id="PF23559">
    <property type="entry name" value="WHD_DRP"/>
    <property type="match status" value="1"/>
</dbReference>
<dbReference type="InterPro" id="IPR027417">
    <property type="entry name" value="P-loop_NTPase"/>
</dbReference>
<keyword evidence="15" id="KW-1185">Reference proteome</keyword>
<sequence>MSAAAYGSLLSLTQVLDRLHHLHSHGGIVLDTDQLHSLRQLLHSLLHFIQETHPTSETQSLLIGKISILAVEAEVILDQEIIHQHRGYCASGVLLSLDQVILKLASIYQALKTSIGSSTAEEVDVDYYSTSNFDDSATDTASSSSSSSAMVGYEDRMSWVMDKLTDGETNLQVIPIVGMGGIGKTTLARSVYDHENMESRFDRRMWCTMSQKCDVHQILQSLLEIKSNKTVRELGCELHHKLYRRRYLIVVDDVWSFEAWESLKIHLPDNMNGSRVIVTTRNKEVADSSCTCGDSCALALLESNKCWDLLKNKIFGESDCPGSFERIGKKIAKSCRGLPLSLVTIAGLLSKPENMNIRYWGSVARNVSGVASSTDEQNCLKVLSLSYHFLPIHLKPCFLYLSNFDEDEKINAKELIRRWIAEGFLKSVAGRTMEDVGEEYLKDLIDRNLVLILKKNLADEIKECGVHDLVRELCIKESGMENFFYTPRFNRFKGKEDKKCLICSRYEAKDVEKEDGMIRLLKVGNMDSSTFTDILVCKECEIKCPFLERSTLVTFFSRKVFTTSRFIDSCPFHIIQFSEEFESPLLLHFWNLQFLRFRVPHRRNVPVGYATFLAKIWEMPQLRYLDIGQIHLPDPTGSSSSSSIILSELQELFVWDQMLSDELIRRIPNLKKLNLTITKHSFDYSLHLLESFTQLQSLTLSGGCNLLKCGIKFPDCLKKLSLRDVIMSWDETMPVIGSLPNLQVLKLMNVWDEKTAEWNMEEGGFSSLKVLVILNGGLRTWNAESQHLPALEKLMIKDDHAGMEIPSDIGNIATLNSILVSRDCAHTAYSSVKRILREQFDYGNEILRIFDDGRRLQMDTDSTEILLSDGRVVKECNEDDDDDGTNPFVDARGDNIDMNPDDEILQIFDPQLLSDPDDESSQIFG</sequence>
<comment type="subcellular location">
    <subcellularLocation>
        <location evidence="2">Cytoplasm</location>
    </subcellularLocation>
</comment>
<keyword evidence="10" id="KW-0067">ATP-binding</keyword>
<evidence type="ECO:0000259" key="13">
    <source>
        <dbReference type="Pfam" id="PF23559"/>
    </source>
</evidence>
<dbReference type="GO" id="GO:0009626">
    <property type="term" value="P:plant-type hypersensitive response"/>
    <property type="evidence" value="ECO:0007669"/>
    <property type="project" value="UniProtKB-KW"/>
</dbReference>
<protein>
    <submittedName>
        <fullName evidence="14">Uncharacterized protein</fullName>
    </submittedName>
</protein>
<keyword evidence="5" id="KW-0433">Leucine-rich repeat</keyword>
<dbReference type="InterPro" id="IPR058922">
    <property type="entry name" value="WHD_DRP"/>
</dbReference>
<dbReference type="Proteomes" id="UP000015453">
    <property type="component" value="Unassembled WGS sequence"/>
</dbReference>
<proteinExistence type="inferred from homology"/>
<dbReference type="InterPro" id="IPR032675">
    <property type="entry name" value="LRR_dom_sf"/>
</dbReference>
<dbReference type="InterPro" id="IPR042197">
    <property type="entry name" value="Apaf_helical"/>
</dbReference>
<keyword evidence="7" id="KW-0677">Repeat</keyword>
<dbReference type="SUPFAM" id="SSF52047">
    <property type="entry name" value="RNI-like"/>
    <property type="match status" value="1"/>
</dbReference>
<dbReference type="PANTHER" id="PTHR23155">
    <property type="entry name" value="DISEASE RESISTANCE PROTEIN RP"/>
    <property type="match status" value="1"/>
</dbReference>
<dbReference type="OrthoDB" id="909160at2759"/>
<dbReference type="Gene3D" id="3.40.50.300">
    <property type="entry name" value="P-loop containing nucleotide triphosphate hydrolases"/>
    <property type="match status" value="1"/>
</dbReference>
<dbReference type="GO" id="GO:0043531">
    <property type="term" value="F:ADP binding"/>
    <property type="evidence" value="ECO:0007669"/>
    <property type="project" value="InterPro"/>
</dbReference>
<dbReference type="Gene3D" id="1.10.10.10">
    <property type="entry name" value="Winged helix-like DNA-binding domain superfamily/Winged helix DNA-binding domain"/>
    <property type="match status" value="1"/>
</dbReference>
<feature type="domain" description="Disease resistance protein winged helix" evidence="13">
    <location>
        <begin position="404"/>
        <end position="473"/>
    </location>
</feature>
<name>S8CZJ7_9LAMI</name>
<evidence type="ECO:0000256" key="9">
    <source>
        <dbReference type="ARBA" id="ARBA00022821"/>
    </source>
</evidence>
<dbReference type="PANTHER" id="PTHR23155:SF1152">
    <property type="entry name" value="AAA+ ATPASE DOMAIN-CONTAINING PROTEIN"/>
    <property type="match status" value="1"/>
</dbReference>
<dbReference type="Gene3D" id="1.10.8.430">
    <property type="entry name" value="Helical domain of apoptotic protease-activating factors"/>
    <property type="match status" value="1"/>
</dbReference>
<comment type="function">
    <text evidence="1">Confers resistance to late blight (Phytophthora infestans) races carrying the avirulence gene Avr1. Resistance proteins guard the plant against pathogens that contain an appropriate avirulence protein via an indirect interaction with this avirulence protein. That triggers a defense system including the hypersensitive response, which restricts the pathogen growth.</text>
</comment>
<dbReference type="EMBL" id="AUSU01001660">
    <property type="protein sequence ID" value="EPS70521.1"/>
    <property type="molecule type" value="Genomic_DNA"/>
</dbReference>
<evidence type="ECO:0000256" key="5">
    <source>
        <dbReference type="ARBA" id="ARBA00022614"/>
    </source>
</evidence>
<dbReference type="GO" id="GO:0005524">
    <property type="term" value="F:ATP binding"/>
    <property type="evidence" value="ECO:0007669"/>
    <property type="project" value="UniProtKB-KW"/>
</dbReference>
<dbReference type="GO" id="GO:0051607">
    <property type="term" value="P:defense response to virus"/>
    <property type="evidence" value="ECO:0007669"/>
    <property type="project" value="UniProtKB-ARBA"/>
</dbReference>
<keyword evidence="6" id="KW-0381">Hypersensitive response</keyword>
<dbReference type="FunFam" id="3.40.50.300:FF:001091">
    <property type="entry name" value="Probable disease resistance protein At1g61300"/>
    <property type="match status" value="1"/>
</dbReference>
<dbReference type="FunFam" id="1.10.10.10:FF:000322">
    <property type="entry name" value="Probable disease resistance protein At1g63360"/>
    <property type="match status" value="1"/>
</dbReference>
<dbReference type="Gene3D" id="3.80.10.10">
    <property type="entry name" value="Ribonuclease Inhibitor"/>
    <property type="match status" value="1"/>
</dbReference>
<dbReference type="PRINTS" id="PR00364">
    <property type="entry name" value="DISEASERSIST"/>
</dbReference>
<evidence type="ECO:0000259" key="12">
    <source>
        <dbReference type="Pfam" id="PF00931"/>
    </source>
</evidence>
<keyword evidence="8" id="KW-0547">Nucleotide-binding</keyword>
<evidence type="ECO:0000256" key="7">
    <source>
        <dbReference type="ARBA" id="ARBA00022737"/>
    </source>
</evidence>
<evidence type="ECO:0000256" key="4">
    <source>
        <dbReference type="ARBA" id="ARBA00022490"/>
    </source>
</evidence>
<dbReference type="InterPro" id="IPR044974">
    <property type="entry name" value="Disease_R_plants"/>
</dbReference>
<dbReference type="InterPro" id="IPR036388">
    <property type="entry name" value="WH-like_DNA-bd_sf"/>
</dbReference>
<dbReference type="AlphaFoldDB" id="S8CZJ7"/>
<evidence type="ECO:0000313" key="15">
    <source>
        <dbReference type="Proteomes" id="UP000015453"/>
    </source>
</evidence>
<keyword evidence="9" id="KW-0611">Plant defense</keyword>
<evidence type="ECO:0000313" key="14">
    <source>
        <dbReference type="EMBL" id="EPS70521.1"/>
    </source>
</evidence>
<accession>S8CZJ7</accession>
<evidence type="ECO:0000256" key="10">
    <source>
        <dbReference type="ARBA" id="ARBA00022840"/>
    </source>
</evidence>
<evidence type="ECO:0000256" key="8">
    <source>
        <dbReference type="ARBA" id="ARBA00022741"/>
    </source>
</evidence>
<comment type="similarity">
    <text evidence="3">Belongs to the disease resistance NB-LRR family.</text>
</comment>
<evidence type="ECO:0000256" key="1">
    <source>
        <dbReference type="ARBA" id="ARBA00002074"/>
    </source>
</evidence>
<dbReference type="GO" id="GO:0005737">
    <property type="term" value="C:cytoplasm"/>
    <property type="evidence" value="ECO:0007669"/>
    <property type="project" value="UniProtKB-SubCell"/>
</dbReference>
<dbReference type="SUPFAM" id="SSF52540">
    <property type="entry name" value="P-loop containing nucleoside triphosphate hydrolases"/>
    <property type="match status" value="1"/>
</dbReference>
<evidence type="ECO:0000256" key="2">
    <source>
        <dbReference type="ARBA" id="ARBA00004496"/>
    </source>
</evidence>
<dbReference type="InterPro" id="IPR002182">
    <property type="entry name" value="NB-ARC"/>
</dbReference>
<evidence type="ECO:0000256" key="11">
    <source>
        <dbReference type="SAM" id="MobiDB-lite"/>
    </source>
</evidence>
<evidence type="ECO:0000256" key="3">
    <source>
        <dbReference type="ARBA" id="ARBA00008894"/>
    </source>
</evidence>
<feature type="domain" description="NB-ARC" evidence="12">
    <location>
        <begin position="154"/>
        <end position="318"/>
    </location>
</feature>
<comment type="caution">
    <text evidence="14">The sequence shown here is derived from an EMBL/GenBank/DDBJ whole genome shotgun (WGS) entry which is preliminary data.</text>
</comment>
<reference evidence="14 15" key="1">
    <citation type="journal article" date="2013" name="BMC Genomics">
        <title>The miniature genome of a carnivorous plant Genlisea aurea contains a low number of genes and short non-coding sequences.</title>
        <authorList>
            <person name="Leushkin E.V."/>
            <person name="Sutormin R.A."/>
            <person name="Nabieva E.R."/>
            <person name="Penin A.A."/>
            <person name="Kondrashov A.S."/>
            <person name="Logacheva M.D."/>
        </authorList>
    </citation>
    <scope>NUCLEOTIDE SEQUENCE [LARGE SCALE GENOMIC DNA]</scope>
</reference>
<dbReference type="Pfam" id="PF00931">
    <property type="entry name" value="NB-ARC"/>
    <property type="match status" value="1"/>
</dbReference>
<keyword evidence="4" id="KW-0963">Cytoplasm</keyword>
<organism evidence="14 15">
    <name type="scientific">Genlisea aurea</name>
    <dbReference type="NCBI Taxonomy" id="192259"/>
    <lineage>
        <taxon>Eukaryota</taxon>
        <taxon>Viridiplantae</taxon>
        <taxon>Streptophyta</taxon>
        <taxon>Embryophyta</taxon>
        <taxon>Tracheophyta</taxon>
        <taxon>Spermatophyta</taxon>
        <taxon>Magnoliopsida</taxon>
        <taxon>eudicotyledons</taxon>
        <taxon>Gunneridae</taxon>
        <taxon>Pentapetalae</taxon>
        <taxon>asterids</taxon>
        <taxon>lamiids</taxon>
        <taxon>Lamiales</taxon>
        <taxon>Lentibulariaceae</taxon>
        <taxon>Genlisea</taxon>
    </lineage>
</organism>
<gene>
    <name evidence="14" type="ORF">M569_04260</name>
</gene>
<evidence type="ECO:0000256" key="6">
    <source>
        <dbReference type="ARBA" id="ARBA00022667"/>
    </source>
</evidence>